<feature type="compositionally biased region" description="Basic and acidic residues" evidence="1">
    <location>
        <begin position="1"/>
        <end position="24"/>
    </location>
</feature>
<reference evidence="3" key="1">
    <citation type="journal article" date="2019" name="Int. J. Syst. Evol. Microbiol.">
        <title>The Global Catalogue of Microorganisms (GCM) 10K type strain sequencing project: providing services to taxonomists for standard genome sequencing and annotation.</title>
        <authorList>
            <consortium name="The Broad Institute Genomics Platform"/>
            <consortium name="The Broad Institute Genome Sequencing Center for Infectious Disease"/>
            <person name="Wu L."/>
            <person name="Ma J."/>
        </authorList>
    </citation>
    <scope>NUCLEOTIDE SEQUENCE [LARGE SCALE GENOMIC DNA]</scope>
    <source>
        <strain evidence="3">CGMCC 1.15053</strain>
    </source>
</reference>
<evidence type="ECO:0000313" key="3">
    <source>
        <dbReference type="Proteomes" id="UP001595979"/>
    </source>
</evidence>
<dbReference type="EMBL" id="JBHSOH010000005">
    <property type="protein sequence ID" value="MFC5847725.1"/>
    <property type="molecule type" value="Genomic_DNA"/>
</dbReference>
<accession>A0ABW1DHL9</accession>
<proteinExistence type="predicted"/>
<feature type="region of interest" description="Disordered" evidence="1">
    <location>
        <begin position="1"/>
        <end position="61"/>
    </location>
</feature>
<dbReference type="RefSeq" id="WP_380047110.1">
    <property type="nucleotide sequence ID" value="NZ_JBHSOH010000005.1"/>
</dbReference>
<comment type="caution">
    <text evidence="2">The sequence shown here is derived from an EMBL/GenBank/DDBJ whole genome shotgun (WGS) entry which is preliminary data.</text>
</comment>
<organism evidence="2 3">
    <name type="scientific">Deinococcus petrolearius</name>
    <dbReference type="NCBI Taxonomy" id="1751295"/>
    <lineage>
        <taxon>Bacteria</taxon>
        <taxon>Thermotogati</taxon>
        <taxon>Deinococcota</taxon>
        <taxon>Deinococci</taxon>
        <taxon>Deinococcales</taxon>
        <taxon>Deinococcaceae</taxon>
        <taxon>Deinococcus</taxon>
    </lineage>
</organism>
<dbReference type="Proteomes" id="UP001595979">
    <property type="component" value="Unassembled WGS sequence"/>
</dbReference>
<evidence type="ECO:0000256" key="1">
    <source>
        <dbReference type="SAM" id="MobiDB-lite"/>
    </source>
</evidence>
<sequence length="61" mass="6655">MNDDHPAPGDKPQGGHKDTNDLSDIKGIQDTGMAQKGQNVQELPRDVTGEMDGSQPQNQRR</sequence>
<keyword evidence="3" id="KW-1185">Reference proteome</keyword>
<evidence type="ECO:0000313" key="2">
    <source>
        <dbReference type="EMBL" id="MFC5847725.1"/>
    </source>
</evidence>
<protein>
    <submittedName>
        <fullName evidence="2">Uncharacterized protein</fullName>
    </submittedName>
</protein>
<name>A0ABW1DHL9_9DEIO</name>
<gene>
    <name evidence="2" type="ORF">ACFPQ6_05330</name>
</gene>